<feature type="domain" description="RING-type" evidence="5">
    <location>
        <begin position="223"/>
        <end position="264"/>
    </location>
</feature>
<dbReference type="PROSITE" id="PS50089">
    <property type="entry name" value="ZF_RING_2"/>
    <property type="match status" value="1"/>
</dbReference>
<organism evidence="6 7">
    <name type="scientific">Salix udensis</name>
    <dbReference type="NCBI Taxonomy" id="889485"/>
    <lineage>
        <taxon>Eukaryota</taxon>
        <taxon>Viridiplantae</taxon>
        <taxon>Streptophyta</taxon>
        <taxon>Embryophyta</taxon>
        <taxon>Tracheophyta</taxon>
        <taxon>Spermatophyta</taxon>
        <taxon>Magnoliopsida</taxon>
        <taxon>eudicotyledons</taxon>
        <taxon>Gunneridae</taxon>
        <taxon>Pentapetalae</taxon>
        <taxon>rosids</taxon>
        <taxon>fabids</taxon>
        <taxon>Malpighiales</taxon>
        <taxon>Salicaceae</taxon>
        <taxon>Saliceae</taxon>
        <taxon>Salix</taxon>
    </lineage>
</organism>
<evidence type="ECO:0000256" key="3">
    <source>
        <dbReference type="ARBA" id="ARBA00022833"/>
    </source>
</evidence>
<accession>A0AAD6L5P7</accession>
<gene>
    <name evidence="6" type="ORF">OIU84_000855</name>
</gene>
<dbReference type="InterPro" id="IPR051834">
    <property type="entry name" value="RING_finger_E3_ligase"/>
</dbReference>
<keyword evidence="1" id="KW-0479">Metal-binding</keyword>
<evidence type="ECO:0000313" key="7">
    <source>
        <dbReference type="Proteomes" id="UP001162972"/>
    </source>
</evidence>
<evidence type="ECO:0000256" key="1">
    <source>
        <dbReference type="ARBA" id="ARBA00022723"/>
    </source>
</evidence>
<dbReference type="GO" id="GO:0008270">
    <property type="term" value="F:zinc ion binding"/>
    <property type="evidence" value="ECO:0007669"/>
    <property type="project" value="UniProtKB-KW"/>
</dbReference>
<dbReference type="PANTHER" id="PTHR45931">
    <property type="entry name" value="SI:CH211-59O9.10"/>
    <property type="match status" value="1"/>
</dbReference>
<dbReference type="GO" id="GO:0006511">
    <property type="term" value="P:ubiquitin-dependent protein catabolic process"/>
    <property type="evidence" value="ECO:0007669"/>
    <property type="project" value="TreeGrafter"/>
</dbReference>
<evidence type="ECO:0000259" key="5">
    <source>
        <dbReference type="PROSITE" id="PS50089"/>
    </source>
</evidence>
<dbReference type="SMART" id="SM00184">
    <property type="entry name" value="RING"/>
    <property type="match status" value="1"/>
</dbReference>
<evidence type="ECO:0000313" key="6">
    <source>
        <dbReference type="EMBL" id="KAJ6435722.1"/>
    </source>
</evidence>
<evidence type="ECO:0000256" key="4">
    <source>
        <dbReference type="PROSITE-ProRule" id="PRU00175"/>
    </source>
</evidence>
<dbReference type="FunFam" id="3.30.40.10:FF:000611">
    <property type="entry name" value="Zinc finger family protein"/>
    <property type="match status" value="1"/>
</dbReference>
<dbReference type="EMBL" id="JAPFFJ010000001">
    <property type="protein sequence ID" value="KAJ6435722.1"/>
    <property type="molecule type" value="Genomic_DNA"/>
</dbReference>
<reference evidence="6 7" key="1">
    <citation type="journal article" date="2023" name="Int. J. Mol. Sci.">
        <title>De Novo Assembly and Annotation of 11 Diverse Shrub Willow (Salix) Genomes Reveals Novel Gene Organization in Sex-Linked Regions.</title>
        <authorList>
            <person name="Hyden B."/>
            <person name="Feng K."/>
            <person name="Yates T.B."/>
            <person name="Jawdy S."/>
            <person name="Cereghino C."/>
            <person name="Smart L.B."/>
            <person name="Muchero W."/>
        </authorList>
    </citation>
    <scope>NUCLEOTIDE SEQUENCE [LARGE SCALE GENOMIC DNA]</scope>
    <source>
        <tissue evidence="6">Shoot tip</tissue>
    </source>
</reference>
<dbReference type="GO" id="GO:0005634">
    <property type="term" value="C:nucleus"/>
    <property type="evidence" value="ECO:0007669"/>
    <property type="project" value="TreeGrafter"/>
</dbReference>
<dbReference type="Pfam" id="PF13639">
    <property type="entry name" value="zf-RING_2"/>
    <property type="match status" value="1"/>
</dbReference>
<keyword evidence="7" id="KW-1185">Reference proteome</keyword>
<dbReference type="SUPFAM" id="SSF57850">
    <property type="entry name" value="RING/U-box"/>
    <property type="match status" value="1"/>
</dbReference>
<keyword evidence="3" id="KW-0862">Zinc</keyword>
<proteinExistence type="predicted"/>
<comment type="caution">
    <text evidence="6">The sequence shown here is derived from an EMBL/GenBank/DDBJ whole genome shotgun (WGS) entry which is preliminary data.</text>
</comment>
<dbReference type="CDD" id="cd16454">
    <property type="entry name" value="RING-H2_PA-TM-RING"/>
    <property type="match status" value="1"/>
</dbReference>
<sequence length="272" mass="30831">MTPYFTTGFGRKSGILTWAVLSFSTFLWCESQSFKLCKNPHFRVPTVFSLIFIRAARKGPGIEIAGIEFVFGGGSAMAGMLPGVECARRRRFHQSGDSLGAPAHGWSRKPSFCLYTSSHESYHGSVSSLKQKQRSVLNQAFEDEKLVGVAREAKERLDGRLRMQKRKKAETTRHKNTENLRDVDGRSMALRELPMEVYGARRGGSKRFNWARLSWKAADQDECTICLDRFKSGETLVHLPCAHRYHPKCLVPWLENNGHCPCCRMEIRAELS</sequence>
<name>A0AAD6L5P7_9ROSI</name>
<dbReference type="GO" id="GO:0061630">
    <property type="term" value="F:ubiquitin protein ligase activity"/>
    <property type="evidence" value="ECO:0007669"/>
    <property type="project" value="TreeGrafter"/>
</dbReference>
<dbReference type="PANTHER" id="PTHR45931:SF3">
    <property type="entry name" value="RING ZINC FINGER-CONTAINING PROTEIN"/>
    <property type="match status" value="1"/>
</dbReference>
<dbReference type="Proteomes" id="UP001162972">
    <property type="component" value="Chromosome 18"/>
</dbReference>
<dbReference type="AlphaFoldDB" id="A0AAD6L5P7"/>
<dbReference type="Gene3D" id="3.30.40.10">
    <property type="entry name" value="Zinc/RING finger domain, C3HC4 (zinc finger)"/>
    <property type="match status" value="1"/>
</dbReference>
<protein>
    <recommendedName>
        <fullName evidence="5">RING-type domain-containing protein</fullName>
    </recommendedName>
</protein>
<keyword evidence="2 4" id="KW-0863">Zinc-finger</keyword>
<dbReference type="InterPro" id="IPR001841">
    <property type="entry name" value="Znf_RING"/>
</dbReference>
<dbReference type="InterPro" id="IPR013083">
    <property type="entry name" value="Znf_RING/FYVE/PHD"/>
</dbReference>
<evidence type="ECO:0000256" key="2">
    <source>
        <dbReference type="ARBA" id="ARBA00022771"/>
    </source>
</evidence>